<dbReference type="CDD" id="cd00082">
    <property type="entry name" value="HisKA"/>
    <property type="match status" value="1"/>
</dbReference>
<dbReference type="SMART" id="SM00304">
    <property type="entry name" value="HAMP"/>
    <property type="match status" value="1"/>
</dbReference>
<dbReference type="InterPro" id="IPR004358">
    <property type="entry name" value="Sig_transdc_His_kin-like_C"/>
</dbReference>
<keyword evidence="10" id="KW-1133">Transmembrane helix</keyword>
<dbReference type="PROSITE" id="PS50109">
    <property type="entry name" value="HIS_KIN"/>
    <property type="match status" value="1"/>
</dbReference>
<dbReference type="PROSITE" id="PS50112">
    <property type="entry name" value="PAS"/>
    <property type="match status" value="1"/>
</dbReference>
<dbReference type="RefSeq" id="WP_345027462.1">
    <property type="nucleotide sequence ID" value="NZ_BAABEY010000013.1"/>
</dbReference>
<evidence type="ECO:0000256" key="12">
    <source>
        <dbReference type="ARBA" id="ARBA00023136"/>
    </source>
</evidence>
<dbReference type="PROSITE" id="PS50885">
    <property type="entry name" value="HAMP"/>
    <property type="match status" value="1"/>
</dbReference>
<evidence type="ECO:0000259" key="13">
    <source>
        <dbReference type="PROSITE" id="PS50109"/>
    </source>
</evidence>
<dbReference type="InterPro" id="IPR000014">
    <property type="entry name" value="PAS"/>
</dbReference>
<keyword evidence="6" id="KW-0812">Transmembrane</keyword>
<keyword evidence="4" id="KW-0597">Phosphoprotein</keyword>
<evidence type="ECO:0000256" key="9">
    <source>
        <dbReference type="ARBA" id="ARBA00022840"/>
    </source>
</evidence>
<dbReference type="Pfam" id="PF00512">
    <property type="entry name" value="HisKA"/>
    <property type="match status" value="1"/>
</dbReference>
<feature type="domain" description="Histidine kinase" evidence="13">
    <location>
        <begin position="360"/>
        <end position="574"/>
    </location>
</feature>
<keyword evidence="17" id="KW-1185">Reference proteome</keyword>
<dbReference type="Gene3D" id="1.10.287.130">
    <property type="match status" value="1"/>
</dbReference>
<evidence type="ECO:0000256" key="5">
    <source>
        <dbReference type="ARBA" id="ARBA00022679"/>
    </source>
</evidence>
<evidence type="ECO:0000256" key="3">
    <source>
        <dbReference type="ARBA" id="ARBA00012438"/>
    </source>
</evidence>
<dbReference type="PRINTS" id="PR00344">
    <property type="entry name" value="BCTRLSENSOR"/>
</dbReference>
<evidence type="ECO:0000256" key="6">
    <source>
        <dbReference type="ARBA" id="ARBA00022692"/>
    </source>
</evidence>
<feature type="domain" description="HAMP" evidence="15">
    <location>
        <begin position="166"/>
        <end position="218"/>
    </location>
</feature>
<evidence type="ECO:0000259" key="15">
    <source>
        <dbReference type="PROSITE" id="PS50885"/>
    </source>
</evidence>
<comment type="caution">
    <text evidence="16">The sequence shown here is derived from an EMBL/GenBank/DDBJ whole genome shotgun (WGS) entry which is preliminary data.</text>
</comment>
<evidence type="ECO:0000313" key="16">
    <source>
        <dbReference type="EMBL" id="GAA4435780.1"/>
    </source>
</evidence>
<dbReference type="InterPro" id="IPR005467">
    <property type="entry name" value="His_kinase_dom"/>
</dbReference>
<keyword evidence="11" id="KW-0902">Two-component regulatory system</keyword>
<organism evidence="16 17">
    <name type="scientific">Ravibacter arvi</name>
    <dbReference type="NCBI Taxonomy" id="2051041"/>
    <lineage>
        <taxon>Bacteria</taxon>
        <taxon>Pseudomonadati</taxon>
        <taxon>Bacteroidota</taxon>
        <taxon>Cytophagia</taxon>
        <taxon>Cytophagales</taxon>
        <taxon>Spirosomataceae</taxon>
        <taxon>Ravibacter</taxon>
    </lineage>
</organism>
<dbReference type="Pfam" id="PF00672">
    <property type="entry name" value="HAMP"/>
    <property type="match status" value="1"/>
</dbReference>
<feature type="domain" description="PAS" evidence="14">
    <location>
        <begin position="227"/>
        <end position="296"/>
    </location>
</feature>
<dbReference type="GO" id="GO:0005524">
    <property type="term" value="F:ATP binding"/>
    <property type="evidence" value="ECO:0007669"/>
    <property type="project" value="UniProtKB-KW"/>
</dbReference>
<comment type="subcellular location">
    <subcellularLocation>
        <location evidence="2">Membrane</location>
        <topology evidence="2">Multi-pass membrane protein</topology>
    </subcellularLocation>
</comment>
<keyword evidence="9 16" id="KW-0067">ATP-binding</keyword>
<evidence type="ECO:0000256" key="4">
    <source>
        <dbReference type="ARBA" id="ARBA00022553"/>
    </source>
</evidence>
<dbReference type="SMART" id="SM00091">
    <property type="entry name" value="PAS"/>
    <property type="match status" value="1"/>
</dbReference>
<dbReference type="EMBL" id="BAABEY010000013">
    <property type="protein sequence ID" value="GAA4435780.1"/>
    <property type="molecule type" value="Genomic_DNA"/>
</dbReference>
<dbReference type="Pfam" id="PF00989">
    <property type="entry name" value="PAS"/>
    <property type="match status" value="1"/>
</dbReference>
<dbReference type="CDD" id="cd06225">
    <property type="entry name" value="HAMP"/>
    <property type="match status" value="1"/>
</dbReference>
<dbReference type="SUPFAM" id="SSF55785">
    <property type="entry name" value="PYP-like sensor domain (PAS domain)"/>
    <property type="match status" value="1"/>
</dbReference>
<evidence type="ECO:0000256" key="8">
    <source>
        <dbReference type="ARBA" id="ARBA00022777"/>
    </source>
</evidence>
<comment type="catalytic activity">
    <reaction evidence="1">
        <text>ATP + protein L-histidine = ADP + protein N-phospho-L-histidine.</text>
        <dbReference type="EC" id="2.7.13.3"/>
    </reaction>
</comment>
<dbReference type="CDD" id="cd00075">
    <property type="entry name" value="HATPase"/>
    <property type="match status" value="1"/>
</dbReference>
<reference evidence="17" key="1">
    <citation type="journal article" date="2019" name="Int. J. Syst. Evol. Microbiol.">
        <title>The Global Catalogue of Microorganisms (GCM) 10K type strain sequencing project: providing services to taxonomists for standard genome sequencing and annotation.</title>
        <authorList>
            <consortium name="The Broad Institute Genomics Platform"/>
            <consortium name="The Broad Institute Genome Sequencing Center for Infectious Disease"/>
            <person name="Wu L."/>
            <person name="Ma J."/>
        </authorList>
    </citation>
    <scope>NUCLEOTIDE SEQUENCE [LARGE SCALE GENOMIC DNA]</scope>
    <source>
        <strain evidence="17">JCM 31920</strain>
    </source>
</reference>
<dbReference type="SUPFAM" id="SSF47384">
    <property type="entry name" value="Homodimeric domain of signal transducing histidine kinase"/>
    <property type="match status" value="1"/>
</dbReference>
<protein>
    <recommendedName>
        <fullName evidence="3">histidine kinase</fullName>
        <ecNumber evidence="3">2.7.13.3</ecNumber>
    </recommendedName>
</protein>
<keyword evidence="12" id="KW-0472">Membrane</keyword>
<dbReference type="InterPro" id="IPR035965">
    <property type="entry name" value="PAS-like_dom_sf"/>
</dbReference>
<evidence type="ECO:0000256" key="10">
    <source>
        <dbReference type="ARBA" id="ARBA00022989"/>
    </source>
</evidence>
<keyword evidence="8" id="KW-0418">Kinase</keyword>
<evidence type="ECO:0000256" key="2">
    <source>
        <dbReference type="ARBA" id="ARBA00004141"/>
    </source>
</evidence>
<keyword evidence="7" id="KW-0547">Nucleotide-binding</keyword>
<dbReference type="Gene3D" id="3.30.450.20">
    <property type="entry name" value="PAS domain"/>
    <property type="match status" value="1"/>
</dbReference>
<sequence length="574" mass="64080">MKIKLKLTFGVGLLFVLIILLAAVSIRYVNGLKSDTENILTANYNTLQYARNMLISLEEFGRNPQAAYDFGHNLEKQKGNVTEIGEDRVTGQVGAHFEALRQMPQDSALRSAIRRDIAELMEINMLSIEKKSGIANQTAESAVIWISLTGTLCFLIAFTLLVNLPGSIANPIEELTGSIQAIAAQRYHQRVHFESHSEFGALARSFNTMAEKLEEYANSKLEKILKENKRIETLISNIHDPIIGIDEEKKVLFINDEALNITGLRRPDALGRTVRELSVGNDLIRMLARDLLNPENGAGEAKPIKIFADRKESYFEKEIIEIRILPTGEETYQSIGHFIWLRNITPFKELDFAKTNFIATVSHELKTPISSIQLSLDLLDHKSTGELNSEQHKLVESIREDNVRLLKITRELLNMSQVETGNIQLKKQYVLPEEIVGLAVDATRGQAEQKRVLIRRAFASDLPVLNVDQEKTAWVLINFITNAIKHSAEGGEILLTLRNTDNTVTFSVRDYGPGIEAGYRSRVFERYFQIPGGAKGGTGLGLSISKDFIESQGGTIGVDSTVGEGSTFYFSFPV</sequence>
<evidence type="ECO:0000256" key="1">
    <source>
        <dbReference type="ARBA" id="ARBA00000085"/>
    </source>
</evidence>
<dbReference type="InterPro" id="IPR003661">
    <property type="entry name" value="HisK_dim/P_dom"/>
</dbReference>
<dbReference type="NCBIfam" id="TIGR00229">
    <property type="entry name" value="sensory_box"/>
    <property type="match status" value="1"/>
</dbReference>
<dbReference type="EC" id="2.7.13.3" evidence="3"/>
<evidence type="ECO:0000259" key="14">
    <source>
        <dbReference type="PROSITE" id="PS50112"/>
    </source>
</evidence>
<evidence type="ECO:0000256" key="7">
    <source>
        <dbReference type="ARBA" id="ARBA00022741"/>
    </source>
</evidence>
<dbReference type="InterPro" id="IPR036890">
    <property type="entry name" value="HATPase_C_sf"/>
</dbReference>
<dbReference type="CDD" id="cd00130">
    <property type="entry name" value="PAS"/>
    <property type="match status" value="1"/>
</dbReference>
<dbReference type="InterPro" id="IPR036097">
    <property type="entry name" value="HisK_dim/P_sf"/>
</dbReference>
<keyword evidence="5" id="KW-0808">Transferase</keyword>
<dbReference type="InterPro" id="IPR050351">
    <property type="entry name" value="BphY/WalK/GraS-like"/>
</dbReference>
<dbReference type="InterPro" id="IPR003594">
    <property type="entry name" value="HATPase_dom"/>
</dbReference>
<gene>
    <name evidence="16" type="ORF">GCM10023091_12840</name>
</gene>
<dbReference type="InterPro" id="IPR013767">
    <property type="entry name" value="PAS_fold"/>
</dbReference>
<name>A0ABP8LVD0_9BACT</name>
<dbReference type="Proteomes" id="UP001501508">
    <property type="component" value="Unassembled WGS sequence"/>
</dbReference>
<dbReference type="Gene3D" id="6.10.340.10">
    <property type="match status" value="1"/>
</dbReference>
<dbReference type="SMART" id="SM00388">
    <property type="entry name" value="HisKA"/>
    <property type="match status" value="1"/>
</dbReference>
<dbReference type="Pfam" id="PF02518">
    <property type="entry name" value="HATPase_c"/>
    <property type="match status" value="1"/>
</dbReference>
<dbReference type="PANTHER" id="PTHR42878">
    <property type="entry name" value="TWO-COMPONENT HISTIDINE KINASE"/>
    <property type="match status" value="1"/>
</dbReference>
<dbReference type="InterPro" id="IPR003660">
    <property type="entry name" value="HAMP_dom"/>
</dbReference>
<proteinExistence type="predicted"/>
<dbReference type="PANTHER" id="PTHR42878:SF7">
    <property type="entry name" value="SENSOR HISTIDINE KINASE GLRK"/>
    <property type="match status" value="1"/>
</dbReference>
<dbReference type="SMART" id="SM00387">
    <property type="entry name" value="HATPase_c"/>
    <property type="match status" value="1"/>
</dbReference>
<dbReference type="SUPFAM" id="SSF158472">
    <property type="entry name" value="HAMP domain-like"/>
    <property type="match status" value="1"/>
</dbReference>
<dbReference type="Gene3D" id="3.30.565.10">
    <property type="entry name" value="Histidine kinase-like ATPase, C-terminal domain"/>
    <property type="match status" value="1"/>
</dbReference>
<evidence type="ECO:0000256" key="11">
    <source>
        <dbReference type="ARBA" id="ARBA00023012"/>
    </source>
</evidence>
<accession>A0ABP8LVD0</accession>
<dbReference type="SUPFAM" id="SSF55874">
    <property type="entry name" value="ATPase domain of HSP90 chaperone/DNA topoisomerase II/histidine kinase"/>
    <property type="match status" value="1"/>
</dbReference>
<evidence type="ECO:0000313" key="17">
    <source>
        <dbReference type="Proteomes" id="UP001501508"/>
    </source>
</evidence>